<evidence type="ECO:0000313" key="5">
    <source>
        <dbReference type="Proteomes" id="UP000318801"/>
    </source>
</evidence>
<keyword evidence="1" id="KW-0175">Coiled coil</keyword>
<feature type="region of interest" description="Disordered" evidence="2">
    <location>
        <begin position="714"/>
        <end position="746"/>
    </location>
</feature>
<reference evidence="4 5" key="1">
    <citation type="submission" date="2019-06" db="EMBL/GenBank/DDBJ databases">
        <authorList>
            <person name="Li M."/>
        </authorList>
    </citation>
    <scope>NUCLEOTIDE SEQUENCE [LARGE SCALE GENOMIC DNA]</scope>
    <source>
        <strain evidence="4 5">BGMRC2036</strain>
    </source>
</reference>
<evidence type="ECO:0000313" key="4">
    <source>
        <dbReference type="EMBL" id="TPW32158.1"/>
    </source>
</evidence>
<feature type="region of interest" description="Disordered" evidence="2">
    <location>
        <begin position="785"/>
        <end position="809"/>
    </location>
</feature>
<feature type="transmembrane region" description="Helical" evidence="3">
    <location>
        <begin position="43"/>
        <end position="64"/>
    </location>
</feature>
<feature type="transmembrane region" description="Helical" evidence="3">
    <location>
        <begin position="71"/>
        <end position="88"/>
    </location>
</feature>
<feature type="region of interest" description="Disordered" evidence="2">
    <location>
        <begin position="658"/>
        <end position="681"/>
    </location>
</feature>
<comment type="caution">
    <text evidence="4">The sequence shown here is derived from an EMBL/GenBank/DDBJ whole genome shotgun (WGS) entry which is preliminary data.</text>
</comment>
<evidence type="ECO:0000256" key="1">
    <source>
        <dbReference type="SAM" id="Coils"/>
    </source>
</evidence>
<dbReference type="EMBL" id="VHLG01000002">
    <property type="protein sequence ID" value="TPW32158.1"/>
    <property type="molecule type" value="Genomic_DNA"/>
</dbReference>
<dbReference type="Pfam" id="PF13779">
    <property type="entry name" value="DUF4175"/>
    <property type="match status" value="1"/>
</dbReference>
<dbReference type="Proteomes" id="UP000318801">
    <property type="component" value="Unassembled WGS sequence"/>
</dbReference>
<keyword evidence="5" id="KW-1185">Reference proteome</keyword>
<keyword evidence="3" id="KW-0812">Transmembrane</keyword>
<accession>A0A506UEP6</accession>
<protein>
    <submittedName>
        <fullName evidence="4">TIGR02302 family protein</fullName>
    </submittedName>
</protein>
<feature type="coiled-coil region" evidence="1">
    <location>
        <begin position="682"/>
        <end position="709"/>
    </location>
</feature>
<gene>
    <name evidence="4" type="ORF">FJU08_03860</name>
</gene>
<feature type="coiled-coil region" evidence="1">
    <location>
        <begin position="501"/>
        <end position="541"/>
    </location>
</feature>
<dbReference type="OrthoDB" id="8477685at2"/>
<dbReference type="NCBIfam" id="TIGR02302">
    <property type="entry name" value="aProt_lowcomp"/>
    <property type="match status" value="1"/>
</dbReference>
<evidence type="ECO:0000256" key="3">
    <source>
        <dbReference type="SAM" id="Phobius"/>
    </source>
</evidence>
<proteinExistence type="predicted"/>
<keyword evidence="3" id="KW-0472">Membrane</keyword>
<evidence type="ECO:0000256" key="2">
    <source>
        <dbReference type="SAM" id="MobiDB-lite"/>
    </source>
</evidence>
<dbReference type="InterPro" id="IPR012683">
    <property type="entry name" value="CHP02302_TM"/>
</dbReference>
<keyword evidence="3" id="KW-1133">Transmembrane helix</keyword>
<dbReference type="RefSeq" id="WP_141147670.1">
    <property type="nucleotide sequence ID" value="NZ_VHLG01000002.1"/>
</dbReference>
<sequence length="853" mass="93089">MADKPNETSARRDDLPEDLLRRVAIKRNRARLSLFIDALVPRLVWPVSLLFLFVAFSWFGLFAVLPFVLRLALLIVLAFGFVVSLYPLRLLKFPDLAAGNRRLEEKSGLSHQAISLLDDRPASPSPEALELWHAHRRRVAAKIHHLDSGAPAPDLTLLDPHGLRAIPVFLLFIGFFYASSNESGRIADAFAPPAPGRETLLALRVDAWISPPAYTGRAPVYLAPEGSAEAVSVPEGSVLTVRLSGEGADSQIRFVGKDGTAENPDDASAKASRLASSAAFNLTGDGKLEAAGRSWPVSVVADQPPVIAFAARPHRAANGALELEYTVSDDYAVTKAYAEITPADADTSGAIPLYPPPDFPLNLPRRNSEDNKAVTSRDITENPMSGSPVTITLVAEDAHGNIGRSRPVSTILPERNFHEMLAAAVAEQRRIFSLDMRAMPKAISYSEAMTLRPEETIPNITHFLLIKSAQTRMKLAHDRASYRDVADYMWQIATGIEDGSLSDAERRLRDAQDALSEALKNNASDAEIARLMEELRQAMQDYLSEMASRMKDMPQDQAVDPALQEMLRQNDLSNLLDQLENLARSGDRQAAQDLLSQLQRMMNNIQPPSSAEAQNAQQNSQLRQQVDKLGDLIQKQQQLMGETYTLEQQLQDRLEWGDLQDNDSEDGKGADSGQKAPQTMSADELREALKQLRERQDQLGEQLQALQKGLKDLGLPEQDGFGQAGEAMKGASEALGDGEGSQALDGQGKALQALRDGAQQMMNAMMANGNGQQGGQGGSMALGFGNQQGRDPLGRNPGSNGMDFGSSVKVPDEITVQRAREILDAIRRKLGSDAILPSEQPYLERLLQPDGTK</sequence>
<organism evidence="4 5">
    <name type="scientific">Martelella alba</name>
    <dbReference type="NCBI Taxonomy" id="2590451"/>
    <lineage>
        <taxon>Bacteria</taxon>
        <taxon>Pseudomonadati</taxon>
        <taxon>Pseudomonadota</taxon>
        <taxon>Alphaproteobacteria</taxon>
        <taxon>Hyphomicrobiales</taxon>
        <taxon>Aurantimonadaceae</taxon>
        <taxon>Martelella</taxon>
    </lineage>
</organism>
<name>A0A506UEP6_9HYPH</name>
<dbReference type="AlphaFoldDB" id="A0A506UEP6"/>